<sequence length="474" mass="54086">MNEVLPEQLLTYHSAYRVLICKTCQYAIQPQAVDRHLKEIHKIYRSARRPFTAYAAKFDLSAAEDVVNAEIHDFPVEFLPVLDGLKCLDDGCTYLCISTKRMQKHWLSAHQRHGYPQVDWQPAPLQTFFRGNLLQYFTGLLESPSHEKVCHQVDEPTILPCLEDMHITLPEPSPEELVEHFRTSTAQTMVSQDGHLWLIDVPRMAEHSPFLKHAMLACSALHLATKGPSHREYLICAHSHQNTAMALFREAVAHVNETNCEAIIAFSHLLIVYSFGAKIHDKGLTDPTKPESELLCSWMYFMRNACTLTNPYRDVIAAGPVASLARCWEASIETNEAMVRKATEPLLDMIRNEVGSWSPTDHDHIEDAARKLGHAFASAEVLGDGFNAWYAIRVWPMAISIEFTKLMAAENPIAKVLLGHFCLLLKRLRSLWFIGDYPLRLLYALKWMVDSRWHQYLDPLIAKWKEGVVFEQGD</sequence>
<dbReference type="InterPro" id="IPR022698">
    <property type="entry name" value="OrsD"/>
</dbReference>
<dbReference type="OrthoDB" id="416217at2759"/>
<evidence type="ECO:0000313" key="2">
    <source>
        <dbReference type="EMBL" id="KAF4459181.1"/>
    </source>
</evidence>
<evidence type="ECO:0000256" key="1">
    <source>
        <dbReference type="ARBA" id="ARBA00023242"/>
    </source>
</evidence>
<dbReference type="PANTHER" id="PTHR47784:SF5">
    <property type="entry name" value="STEROL UPTAKE CONTROL PROTEIN 2"/>
    <property type="match status" value="1"/>
</dbReference>
<keyword evidence="1" id="KW-0539">Nucleus</keyword>
<organism evidence="2 3">
    <name type="scientific">Fusarium albosuccineum</name>
    <dbReference type="NCBI Taxonomy" id="1237068"/>
    <lineage>
        <taxon>Eukaryota</taxon>
        <taxon>Fungi</taxon>
        <taxon>Dikarya</taxon>
        <taxon>Ascomycota</taxon>
        <taxon>Pezizomycotina</taxon>
        <taxon>Sordariomycetes</taxon>
        <taxon>Hypocreomycetidae</taxon>
        <taxon>Hypocreales</taxon>
        <taxon>Nectriaceae</taxon>
        <taxon>Fusarium</taxon>
        <taxon>Fusarium decemcellulare species complex</taxon>
    </lineage>
</organism>
<comment type="caution">
    <text evidence="2">The sequence shown here is derived from an EMBL/GenBank/DDBJ whole genome shotgun (WGS) entry which is preliminary data.</text>
</comment>
<dbReference type="Pfam" id="PF12013">
    <property type="entry name" value="OrsD"/>
    <property type="match status" value="1"/>
</dbReference>
<protein>
    <recommendedName>
        <fullName evidence="4">C2H2-type domain-containing protein</fullName>
    </recommendedName>
</protein>
<dbReference type="Proteomes" id="UP000554235">
    <property type="component" value="Unassembled WGS sequence"/>
</dbReference>
<evidence type="ECO:0008006" key="4">
    <source>
        <dbReference type="Google" id="ProtNLM"/>
    </source>
</evidence>
<reference evidence="2 3" key="1">
    <citation type="submission" date="2020-01" db="EMBL/GenBank/DDBJ databases">
        <title>Identification and distribution of gene clusters putatively required for synthesis of sphingolipid metabolism inhibitors in phylogenetically diverse species of the filamentous fungus Fusarium.</title>
        <authorList>
            <person name="Kim H.-S."/>
            <person name="Busman M."/>
            <person name="Brown D.W."/>
            <person name="Divon H."/>
            <person name="Uhlig S."/>
            <person name="Proctor R.H."/>
        </authorList>
    </citation>
    <scope>NUCLEOTIDE SEQUENCE [LARGE SCALE GENOMIC DNA]</scope>
    <source>
        <strain evidence="2 3">NRRL 20459</strain>
    </source>
</reference>
<gene>
    <name evidence="2" type="ORF">FALBO_14072</name>
</gene>
<name>A0A8H4P7N0_9HYPO</name>
<dbReference type="InterPro" id="IPR053157">
    <property type="entry name" value="Sterol_Uptake_Regulator"/>
</dbReference>
<dbReference type="Pfam" id="PF11951">
    <property type="entry name" value="Fungal_trans_2"/>
    <property type="match status" value="1"/>
</dbReference>
<evidence type="ECO:0000313" key="3">
    <source>
        <dbReference type="Proteomes" id="UP000554235"/>
    </source>
</evidence>
<accession>A0A8H4P7N0</accession>
<dbReference type="GO" id="GO:0001228">
    <property type="term" value="F:DNA-binding transcription activator activity, RNA polymerase II-specific"/>
    <property type="evidence" value="ECO:0007669"/>
    <property type="project" value="TreeGrafter"/>
</dbReference>
<keyword evidence="3" id="KW-1185">Reference proteome</keyword>
<dbReference type="InterPro" id="IPR021858">
    <property type="entry name" value="Fun_TF"/>
</dbReference>
<dbReference type="PANTHER" id="PTHR47784">
    <property type="entry name" value="STEROL UPTAKE CONTROL PROTEIN 2"/>
    <property type="match status" value="1"/>
</dbReference>
<dbReference type="AlphaFoldDB" id="A0A8H4P7N0"/>
<proteinExistence type="predicted"/>
<dbReference type="EMBL" id="JAADYS010002232">
    <property type="protein sequence ID" value="KAF4459181.1"/>
    <property type="molecule type" value="Genomic_DNA"/>
</dbReference>